<name>A0A8C4X3D5_ERPCA</name>
<organism evidence="1 2">
    <name type="scientific">Erpetoichthys calabaricus</name>
    <name type="common">Rope fish</name>
    <name type="synonym">Calamoichthys calabaricus</name>
    <dbReference type="NCBI Taxonomy" id="27687"/>
    <lineage>
        <taxon>Eukaryota</taxon>
        <taxon>Metazoa</taxon>
        <taxon>Chordata</taxon>
        <taxon>Craniata</taxon>
        <taxon>Vertebrata</taxon>
        <taxon>Euteleostomi</taxon>
        <taxon>Actinopterygii</taxon>
        <taxon>Polypteriformes</taxon>
        <taxon>Polypteridae</taxon>
        <taxon>Erpetoichthys</taxon>
    </lineage>
</organism>
<reference evidence="1" key="3">
    <citation type="submission" date="2025-09" db="UniProtKB">
        <authorList>
            <consortium name="Ensembl"/>
        </authorList>
    </citation>
    <scope>IDENTIFICATION</scope>
</reference>
<dbReference type="Ensembl" id="ENSECRT00000002547.1">
    <property type="protein sequence ID" value="ENSECRP00000002513.1"/>
    <property type="gene ID" value="ENSECRG00000001712.1"/>
</dbReference>
<proteinExistence type="predicted"/>
<evidence type="ECO:0008006" key="3">
    <source>
        <dbReference type="Google" id="ProtNLM"/>
    </source>
</evidence>
<keyword evidence="2" id="KW-1185">Reference proteome</keyword>
<dbReference type="Pfam" id="PF13911">
    <property type="entry name" value="AhpC-TSA_2"/>
    <property type="match status" value="1"/>
</dbReference>
<reference evidence="1" key="2">
    <citation type="submission" date="2025-08" db="UniProtKB">
        <authorList>
            <consortium name="Ensembl"/>
        </authorList>
    </citation>
    <scope>IDENTIFICATION</scope>
</reference>
<sequence length="90" mass="10365">MLLDEDRKIYHTFGLKRLTKVWSFSSLFLYAEYKASGRPFPHTPLGIQDDIYQFGGDFVLDEQGKVIYFHPSQSTADRPSTEDLLKAICC</sequence>
<protein>
    <recommendedName>
        <fullName evidence="3">Alkyl hydroperoxide reductase subunit C/ Thiol specific antioxidant domain-containing protein</fullName>
    </recommendedName>
</protein>
<dbReference type="Proteomes" id="UP000694620">
    <property type="component" value="Chromosome 3"/>
</dbReference>
<dbReference type="InterPro" id="IPR032801">
    <property type="entry name" value="PXL2A/B/C"/>
</dbReference>
<accession>A0A8C4X3D5</accession>
<reference evidence="1" key="1">
    <citation type="submission" date="2021-06" db="EMBL/GenBank/DDBJ databases">
        <authorList>
            <consortium name="Wellcome Sanger Institute Data Sharing"/>
        </authorList>
    </citation>
    <scope>NUCLEOTIDE SEQUENCE [LARGE SCALE GENOMIC DNA]</scope>
</reference>
<dbReference type="AlphaFoldDB" id="A0A8C4X3D5"/>
<evidence type="ECO:0000313" key="1">
    <source>
        <dbReference type="Ensembl" id="ENSECRP00000002513.1"/>
    </source>
</evidence>
<dbReference type="GeneTree" id="ENSGT01150000290047"/>
<evidence type="ECO:0000313" key="2">
    <source>
        <dbReference type="Proteomes" id="UP000694620"/>
    </source>
</evidence>